<dbReference type="InterPro" id="IPR030664">
    <property type="entry name" value="SdhA/FrdA/AprA"/>
</dbReference>
<dbReference type="PANTHER" id="PTHR11632">
    <property type="entry name" value="SUCCINATE DEHYDROGENASE 2 FLAVOPROTEIN SUBUNIT"/>
    <property type="match status" value="1"/>
</dbReference>
<dbReference type="HOGENOM" id="CLU_014312_8_3_0"/>
<organism evidence="6 7">
    <name type="scientific">Leptospirillum ferrooxidans (strain C2-3)</name>
    <dbReference type="NCBI Taxonomy" id="1162668"/>
    <lineage>
        <taxon>Bacteria</taxon>
        <taxon>Pseudomonadati</taxon>
        <taxon>Nitrospirota</taxon>
        <taxon>Nitrospiria</taxon>
        <taxon>Nitrospirales</taxon>
        <taxon>Nitrospiraceae</taxon>
        <taxon>Leptospirillum</taxon>
    </lineage>
</organism>
<dbReference type="PATRIC" id="fig|1162668.3.peg.2173"/>
<reference evidence="7" key="2">
    <citation type="submission" date="2012-03" db="EMBL/GenBank/DDBJ databases">
        <title>The complete genome sequence of the pioneer microbe on fresh volcanic deposit, Leptospirillum ferrooxidans strain C2-3.</title>
        <authorList>
            <person name="Fujimura R."/>
            <person name="Sato Y."/>
            <person name="Nishizawa T."/>
            <person name="Nanba K."/>
            <person name="Oshima K."/>
            <person name="Hattori M."/>
            <person name="Kamijo T."/>
            <person name="Ohta H."/>
        </authorList>
    </citation>
    <scope>NUCLEOTIDE SEQUENCE [LARGE SCALE GENOMIC DNA]</scope>
    <source>
        <strain evidence="7">C2-3</strain>
    </source>
</reference>
<comment type="cofactor">
    <cofactor evidence="1">
        <name>FAD</name>
        <dbReference type="ChEBI" id="CHEBI:57692"/>
    </cofactor>
</comment>
<evidence type="ECO:0000256" key="1">
    <source>
        <dbReference type="ARBA" id="ARBA00001974"/>
    </source>
</evidence>
<dbReference type="Gene3D" id="3.50.50.60">
    <property type="entry name" value="FAD/NAD(P)-binding domain"/>
    <property type="match status" value="1"/>
</dbReference>
<evidence type="ECO:0000259" key="4">
    <source>
        <dbReference type="Pfam" id="PF00890"/>
    </source>
</evidence>
<keyword evidence="2" id="KW-0285">Flavoprotein</keyword>
<dbReference type="SUPFAM" id="SSF46977">
    <property type="entry name" value="Succinate dehydrogenase/fumarate reductase flavoprotein C-terminal domain"/>
    <property type="match status" value="1"/>
</dbReference>
<dbReference type="Pfam" id="PF02910">
    <property type="entry name" value="Succ_DH_flav_C"/>
    <property type="match status" value="1"/>
</dbReference>
<keyword evidence="3" id="KW-0560">Oxidoreductase</keyword>
<dbReference type="InterPro" id="IPR003953">
    <property type="entry name" value="FAD-dep_OxRdtase_2_FAD-bd"/>
</dbReference>
<dbReference type="SUPFAM" id="SSF51905">
    <property type="entry name" value="FAD/NAD(P)-binding domain"/>
    <property type="match status" value="1"/>
</dbReference>
<dbReference type="Gene3D" id="3.90.700.10">
    <property type="entry name" value="Succinate dehydrogenase/fumarate reductase flavoprotein, catalytic domain"/>
    <property type="match status" value="1"/>
</dbReference>
<dbReference type="STRING" id="1162668.LFE_1827"/>
<evidence type="ECO:0000256" key="2">
    <source>
        <dbReference type="ARBA" id="ARBA00022630"/>
    </source>
</evidence>
<dbReference type="InterPro" id="IPR037099">
    <property type="entry name" value="Fum_R/Succ_DH_flav-like_C_sf"/>
</dbReference>
<protein>
    <submittedName>
        <fullName evidence="6">Adenylylsulfate reductase, subunit A</fullName>
    </submittedName>
</protein>
<dbReference type="PIRSF" id="PIRSF000171">
    <property type="entry name" value="SDHA_APRA_LASPO"/>
    <property type="match status" value="1"/>
</dbReference>
<dbReference type="InterPro" id="IPR036188">
    <property type="entry name" value="FAD/NAD-bd_sf"/>
</dbReference>
<dbReference type="RefSeq" id="WP_014449989.1">
    <property type="nucleotide sequence ID" value="NC_017094.1"/>
</dbReference>
<dbReference type="OrthoDB" id="9805351at2"/>
<dbReference type="AlphaFoldDB" id="I0IQF6"/>
<dbReference type="GO" id="GO:0009061">
    <property type="term" value="P:anaerobic respiration"/>
    <property type="evidence" value="ECO:0007669"/>
    <property type="project" value="TreeGrafter"/>
</dbReference>
<evidence type="ECO:0000259" key="5">
    <source>
        <dbReference type="Pfam" id="PF02910"/>
    </source>
</evidence>
<dbReference type="KEGG" id="lfc:LFE_1827"/>
<dbReference type="PANTHER" id="PTHR11632:SF73">
    <property type="entry name" value="BLR3196 PROTEIN"/>
    <property type="match status" value="1"/>
</dbReference>
<dbReference type="Gene3D" id="1.20.58.100">
    <property type="entry name" value="Fumarate reductase/succinate dehydrogenase flavoprotein-like, C-terminal domain"/>
    <property type="match status" value="1"/>
</dbReference>
<feature type="domain" description="Fumarate reductase/succinate dehydrogenase flavoprotein-like C-terminal" evidence="5">
    <location>
        <begin position="444"/>
        <end position="560"/>
    </location>
</feature>
<evidence type="ECO:0000313" key="7">
    <source>
        <dbReference type="Proteomes" id="UP000007382"/>
    </source>
</evidence>
<dbReference type="InterPro" id="IPR015939">
    <property type="entry name" value="Fum_Rdtase/Succ_DH_flav-like_C"/>
</dbReference>
<dbReference type="PRINTS" id="PR00368">
    <property type="entry name" value="FADPNR"/>
</dbReference>
<dbReference type="NCBIfam" id="NF005331">
    <property type="entry name" value="PRK06854.1-2"/>
    <property type="match status" value="1"/>
</dbReference>
<gene>
    <name evidence="6" type="ordered locus">LFE_1827</name>
</gene>
<dbReference type="PROSITE" id="PS51257">
    <property type="entry name" value="PROKAR_LIPOPROTEIN"/>
    <property type="match status" value="1"/>
</dbReference>
<dbReference type="GO" id="GO:0005886">
    <property type="term" value="C:plasma membrane"/>
    <property type="evidence" value="ECO:0007669"/>
    <property type="project" value="TreeGrafter"/>
</dbReference>
<evidence type="ECO:0000313" key="6">
    <source>
        <dbReference type="EMBL" id="BAM07505.1"/>
    </source>
</evidence>
<reference evidence="6 7" key="1">
    <citation type="journal article" date="2012" name="J. Bacteriol.">
        <title>Complete Genome Sequence of Leptospirillum ferrooxidans Strain C2-3, Isolated from a Fresh Volcanic Ash Deposit on the Island of Miyake, Japan.</title>
        <authorList>
            <person name="Fujimura R."/>
            <person name="Sato Y."/>
            <person name="Nishizawa T."/>
            <person name="Oshima K."/>
            <person name="Kim S.-W."/>
            <person name="Hattori M."/>
            <person name="Kamijo T."/>
            <person name="Ohta H."/>
        </authorList>
    </citation>
    <scope>NUCLEOTIDE SEQUENCE [LARGE SCALE GENOMIC DNA]</scope>
    <source>
        <strain evidence="6 7">C2-3</strain>
    </source>
</reference>
<proteinExistence type="predicted"/>
<dbReference type="eggNOG" id="COG1053">
    <property type="taxonomic scope" value="Bacteria"/>
</dbReference>
<feature type="domain" description="FAD-dependent oxidoreductase 2 FAD-binding" evidence="4">
    <location>
        <begin position="10"/>
        <end position="380"/>
    </location>
</feature>
<dbReference type="GO" id="GO:0050660">
    <property type="term" value="F:flavin adenine dinucleotide binding"/>
    <property type="evidence" value="ECO:0007669"/>
    <property type="project" value="TreeGrafter"/>
</dbReference>
<evidence type="ECO:0000256" key="3">
    <source>
        <dbReference type="ARBA" id="ARBA00023002"/>
    </source>
</evidence>
<name>I0IQF6_LEPFC</name>
<accession>I0IQF6</accession>
<dbReference type="GO" id="GO:0009055">
    <property type="term" value="F:electron transfer activity"/>
    <property type="evidence" value="ECO:0007669"/>
    <property type="project" value="TreeGrafter"/>
</dbReference>
<dbReference type="GO" id="GO:0000104">
    <property type="term" value="F:succinate dehydrogenase activity"/>
    <property type="evidence" value="ECO:0007669"/>
    <property type="project" value="TreeGrafter"/>
</dbReference>
<keyword evidence="7" id="KW-1185">Reference proteome</keyword>
<dbReference type="EMBL" id="AP012342">
    <property type="protein sequence ID" value="BAM07505.1"/>
    <property type="molecule type" value="Genomic_DNA"/>
</dbReference>
<dbReference type="InterPro" id="IPR027477">
    <property type="entry name" value="Succ_DH/fumarate_Rdtase_cat_sf"/>
</dbReference>
<sequence>MVKRQIHETDLLIIGGGTAGCFAAISARRASPDIRVLILEKAHIDRSGCLAGGMNAINAYINPGETVDSFVDYVRFDSMGILREDLVRTQAELFSEVVRELEQMGLPIVKGENGQYSPRGRWNIKIHGESLKSILARKVIESGVTVLNRVVVTNLMLQDGAVTGAMGFGVRDGEFYIAKAKKTIVATGGASGLYRPNNEGAARHKMWYSPFNTGAGYAIGIRAGAEMTSFEHRFIALRTKETLAPTGTLALGFGAPQVNAVGEEFMKLRWSEWGGEGAPTPIRLAAPMKEIEEGRGPCFMDTRHLSADRVKKLKEAYLDMYPNTVLYWASADIDPGRDPIEICGTEPYVVGGHCQAGYWVDAGRRTTLPNLFAAGDVAGGAPYKFVSGCFAEGKIAALTAISEIRSEQSSMADLDLAQVNEEETRVFSYLENASGEYSPEELEERMQKVMDEYAGGIRTAYKMNEAGLAMADNYLQRISSDLPRMKARDLHELMNAHEVVDRIDVSLVLVSHLRARKESRWPGFQSRTDFPETDPLNWSVFVNSVRDLRTGELKIILRPLDGGESVRNGHLEDKEVFHHGNSH</sequence>
<dbReference type="Pfam" id="PF00890">
    <property type="entry name" value="FAD_binding_2"/>
    <property type="match status" value="1"/>
</dbReference>
<dbReference type="Proteomes" id="UP000007382">
    <property type="component" value="Chromosome"/>
</dbReference>
<dbReference type="SUPFAM" id="SSF56425">
    <property type="entry name" value="Succinate dehydrogenase/fumarate reductase flavoprotein, catalytic domain"/>
    <property type="match status" value="1"/>
</dbReference>